<reference evidence="3" key="1">
    <citation type="submission" date="2016-05" db="EMBL/GenBank/DDBJ databases">
        <title>Draft genome of Corynebacterium afermentans subsp. afermentans LCDC 88199T.</title>
        <authorList>
            <person name="Bernier A.-M."/>
            <person name="Bernard K."/>
        </authorList>
    </citation>
    <scope>NUCLEOTIDE SEQUENCE [LARGE SCALE GENOMIC DNA]</scope>
    <source>
        <strain evidence="3">NML02-A-017</strain>
    </source>
</reference>
<dbReference type="STRING" id="1795827.A7P95_07310"/>
<keyword evidence="3" id="KW-1185">Reference proteome</keyword>
<dbReference type="EMBL" id="LXSL01000026">
    <property type="protein sequence ID" value="OAM27040.1"/>
    <property type="molecule type" value="Genomic_DNA"/>
</dbReference>
<name>A0A1A9RXC3_9NEIS</name>
<sequence>MIKLLDLKVFIIYALLYSLTMCVFRWFGKTNLTYWECFHPFIGLLAVLGSIFVLILFWKS</sequence>
<organism evidence="2 3">
    <name type="scientific">Eikenella longinqua</name>
    <dbReference type="NCBI Taxonomy" id="1795827"/>
    <lineage>
        <taxon>Bacteria</taxon>
        <taxon>Pseudomonadati</taxon>
        <taxon>Pseudomonadota</taxon>
        <taxon>Betaproteobacteria</taxon>
        <taxon>Neisseriales</taxon>
        <taxon>Neisseriaceae</taxon>
        <taxon>Eikenella</taxon>
    </lineage>
</organism>
<proteinExistence type="predicted"/>
<comment type="caution">
    <text evidence="2">The sequence shown here is derived from an EMBL/GenBank/DDBJ whole genome shotgun (WGS) entry which is preliminary data.</text>
</comment>
<evidence type="ECO:0000313" key="3">
    <source>
        <dbReference type="Proteomes" id="UP000077885"/>
    </source>
</evidence>
<feature type="transmembrane region" description="Helical" evidence="1">
    <location>
        <begin position="7"/>
        <end position="27"/>
    </location>
</feature>
<dbReference type="AlphaFoldDB" id="A0A1A9RXC3"/>
<dbReference type="Proteomes" id="UP000077885">
    <property type="component" value="Unassembled WGS sequence"/>
</dbReference>
<keyword evidence="1" id="KW-0472">Membrane</keyword>
<protein>
    <submittedName>
        <fullName evidence="2">Uncharacterized protein</fullName>
    </submittedName>
</protein>
<feature type="transmembrane region" description="Helical" evidence="1">
    <location>
        <begin position="39"/>
        <end position="58"/>
    </location>
</feature>
<gene>
    <name evidence="2" type="ORF">A7P95_07310</name>
</gene>
<keyword evidence="1" id="KW-1133">Transmembrane helix</keyword>
<evidence type="ECO:0000313" key="2">
    <source>
        <dbReference type="EMBL" id="OAM27040.1"/>
    </source>
</evidence>
<evidence type="ECO:0000256" key="1">
    <source>
        <dbReference type="SAM" id="Phobius"/>
    </source>
</evidence>
<keyword evidence="1" id="KW-0812">Transmembrane</keyword>
<accession>A0A1A9RXC3</accession>